<name>A0ABU3NSP2_9FIRM</name>
<dbReference type="Proteomes" id="UP001254848">
    <property type="component" value="Unassembled WGS sequence"/>
</dbReference>
<keyword evidence="2" id="KW-1185">Reference proteome</keyword>
<gene>
    <name evidence="1" type="ORF">Q4T40_01100</name>
</gene>
<dbReference type="EMBL" id="JAUOZS010000001">
    <property type="protein sequence ID" value="MDT8899846.1"/>
    <property type="molecule type" value="Genomic_DNA"/>
</dbReference>
<accession>A0ABU3NSP2</accession>
<protein>
    <submittedName>
        <fullName evidence="1">Uncharacterized protein</fullName>
    </submittedName>
</protein>
<dbReference type="RefSeq" id="WP_413778413.1">
    <property type="nucleotide sequence ID" value="NZ_JAUOZS010000001.1"/>
</dbReference>
<organism evidence="1 2">
    <name type="scientific">Anaeroselena agilis</name>
    <dbReference type="NCBI Taxonomy" id="3063788"/>
    <lineage>
        <taxon>Bacteria</taxon>
        <taxon>Bacillati</taxon>
        <taxon>Bacillota</taxon>
        <taxon>Negativicutes</taxon>
        <taxon>Acetonemataceae</taxon>
        <taxon>Anaeroselena</taxon>
    </lineage>
</organism>
<proteinExistence type="predicted"/>
<reference evidence="1 2" key="1">
    <citation type="submission" date="2023-07" db="EMBL/GenBank/DDBJ databases">
        <title>The novel representative of Negativicutes class, Anaeroselena agilis gen. nov. sp. nov.</title>
        <authorList>
            <person name="Prokofeva M.I."/>
            <person name="Elcheninov A.G."/>
            <person name="Klyukina A."/>
            <person name="Kublanov I.V."/>
            <person name="Frolov E.N."/>
            <person name="Podosokorskaya O.A."/>
        </authorList>
    </citation>
    <scope>NUCLEOTIDE SEQUENCE [LARGE SCALE GENOMIC DNA]</scope>
    <source>
        <strain evidence="1 2">4137-cl</strain>
    </source>
</reference>
<comment type="caution">
    <text evidence="1">The sequence shown here is derived from an EMBL/GenBank/DDBJ whole genome shotgun (WGS) entry which is preliminary data.</text>
</comment>
<sequence length="303" mass="32682">MLRNRRLTGWWLGLLVAVIALTVIAPLKGETASVVPACGEMKLLLQPDYFTDRNEGYIKFWTTVKVLAMEMGIPVTEAKNPYKEGSRKIVYMDTKARDLSKMHYIIRERVKVKDGNPEGLVDLTLRFRTSGVDAVPSAAVGAASGIKASISYDDDVAGFVGGIAGNNVSEMSASCSIKKIPSADLRGRSLGDYARYFPGLLKLGVPLDAPLTAVNGKIVREFKVSPGEFDFGQGIIGEASISLWFDYNTGKAIAAEFSFDSARGPKAPAAAVTKAEAFFNKIQERMGSVLAPGQMKTQMVTGN</sequence>
<evidence type="ECO:0000313" key="2">
    <source>
        <dbReference type="Proteomes" id="UP001254848"/>
    </source>
</evidence>
<evidence type="ECO:0000313" key="1">
    <source>
        <dbReference type="EMBL" id="MDT8899846.1"/>
    </source>
</evidence>